<feature type="signal peptide" evidence="10">
    <location>
        <begin position="1"/>
        <end position="27"/>
    </location>
</feature>
<feature type="domain" description="Glycosyl hydrolase family 98 putative carbohydrate-binding module" evidence="12">
    <location>
        <begin position="1349"/>
        <end position="1494"/>
    </location>
</feature>
<comment type="similarity">
    <text evidence="2">Belongs to the glycosyl hydrolase 2 family.</text>
</comment>
<evidence type="ECO:0000256" key="7">
    <source>
        <dbReference type="ARBA" id="ARBA00023295"/>
    </source>
</evidence>
<dbReference type="InterPro" id="IPR006103">
    <property type="entry name" value="Glyco_hydro_2_cat"/>
</dbReference>
<evidence type="ECO:0000256" key="9">
    <source>
        <dbReference type="SAM" id="MobiDB-lite"/>
    </source>
</evidence>
<dbReference type="PANTHER" id="PTHR46323">
    <property type="entry name" value="BETA-GALACTOSIDASE"/>
    <property type="match status" value="1"/>
</dbReference>
<comment type="catalytic activity">
    <reaction evidence="1">
        <text>Hydrolysis of terminal non-reducing beta-D-galactose residues in beta-D-galactosides.</text>
        <dbReference type="EC" id="3.2.1.23"/>
    </reaction>
</comment>
<dbReference type="Proteomes" id="UP001500280">
    <property type="component" value="Unassembled WGS sequence"/>
</dbReference>
<dbReference type="InterPro" id="IPR008979">
    <property type="entry name" value="Galactose-bd-like_sf"/>
</dbReference>
<accession>A0ABN2GX45</accession>
<dbReference type="InterPro" id="IPR006102">
    <property type="entry name" value="Ig-like_GH2"/>
</dbReference>
<gene>
    <name evidence="14" type="ORF">GCM10009745_22320</name>
</gene>
<evidence type="ECO:0000259" key="13">
    <source>
        <dbReference type="SMART" id="SM01038"/>
    </source>
</evidence>
<dbReference type="SMART" id="SM00560">
    <property type="entry name" value="LamGL"/>
    <property type="match status" value="1"/>
</dbReference>
<dbReference type="InterPro" id="IPR018905">
    <property type="entry name" value="A-galactase_NEW3"/>
</dbReference>
<feature type="region of interest" description="Disordered" evidence="9">
    <location>
        <begin position="729"/>
        <end position="758"/>
    </location>
</feature>
<protein>
    <recommendedName>
        <fullName evidence="3">beta-galactosidase</fullName>
        <ecNumber evidence="3">3.2.1.23</ecNumber>
    </recommendedName>
    <alternativeName>
        <fullName evidence="8">Lactase</fullName>
    </alternativeName>
</protein>
<dbReference type="InterPro" id="IPR036156">
    <property type="entry name" value="Beta-gal/glucu_dom_sf"/>
</dbReference>
<evidence type="ECO:0000256" key="2">
    <source>
        <dbReference type="ARBA" id="ARBA00007401"/>
    </source>
</evidence>
<feature type="region of interest" description="Disordered" evidence="9">
    <location>
        <begin position="1366"/>
        <end position="1390"/>
    </location>
</feature>
<dbReference type="Pfam" id="PF02929">
    <property type="entry name" value="Bgal_small_N"/>
    <property type="match status" value="1"/>
</dbReference>
<dbReference type="SUPFAM" id="SSF74650">
    <property type="entry name" value="Galactose mutarotase-like"/>
    <property type="match status" value="1"/>
</dbReference>
<comment type="caution">
    <text evidence="14">The sequence shown here is derived from an EMBL/GenBank/DDBJ whole genome shotgun (WGS) entry which is preliminary data.</text>
</comment>
<dbReference type="RefSeq" id="WP_344149183.1">
    <property type="nucleotide sequence ID" value="NZ_BAAANF010000007.1"/>
</dbReference>
<dbReference type="SUPFAM" id="SSF49785">
    <property type="entry name" value="Galactose-binding domain-like"/>
    <property type="match status" value="2"/>
</dbReference>
<feature type="domain" description="LamG-like jellyroll fold" evidence="11">
    <location>
        <begin position="639"/>
        <end position="772"/>
    </location>
</feature>
<organism evidence="14 15">
    <name type="scientific">Kribbella yunnanensis</name>
    <dbReference type="NCBI Taxonomy" id="190194"/>
    <lineage>
        <taxon>Bacteria</taxon>
        <taxon>Bacillati</taxon>
        <taxon>Actinomycetota</taxon>
        <taxon>Actinomycetes</taxon>
        <taxon>Propionibacteriales</taxon>
        <taxon>Kribbellaceae</taxon>
        <taxon>Kribbella</taxon>
    </lineage>
</organism>
<feature type="compositionally biased region" description="Polar residues" evidence="9">
    <location>
        <begin position="746"/>
        <end position="755"/>
    </location>
</feature>
<dbReference type="SUPFAM" id="SSF51445">
    <property type="entry name" value="(Trans)glycosidases"/>
    <property type="match status" value="1"/>
</dbReference>
<keyword evidence="6" id="KW-1015">Disulfide bond</keyword>
<dbReference type="InterPro" id="IPR006101">
    <property type="entry name" value="Glyco_hydro_2"/>
</dbReference>
<dbReference type="SUPFAM" id="SSF49899">
    <property type="entry name" value="Concanavalin A-like lectins/glucanases"/>
    <property type="match status" value="1"/>
</dbReference>
<reference evidence="14 15" key="1">
    <citation type="journal article" date="2019" name="Int. J. Syst. Evol. Microbiol.">
        <title>The Global Catalogue of Microorganisms (GCM) 10K type strain sequencing project: providing services to taxonomists for standard genome sequencing and annotation.</title>
        <authorList>
            <consortium name="The Broad Institute Genomics Platform"/>
            <consortium name="The Broad Institute Genome Sequencing Center for Infectious Disease"/>
            <person name="Wu L."/>
            <person name="Ma J."/>
        </authorList>
    </citation>
    <scope>NUCLEOTIDE SEQUENCE [LARGE SCALE GENOMIC DNA]</scope>
    <source>
        <strain evidence="14 15">JCM 14307</strain>
    </source>
</reference>
<dbReference type="Pfam" id="PF13385">
    <property type="entry name" value="Laminin_G_3"/>
    <property type="match status" value="1"/>
</dbReference>
<evidence type="ECO:0000313" key="15">
    <source>
        <dbReference type="Proteomes" id="UP001500280"/>
    </source>
</evidence>
<proteinExistence type="inferred from homology"/>
<dbReference type="PANTHER" id="PTHR46323:SF2">
    <property type="entry name" value="BETA-GALACTOSIDASE"/>
    <property type="match status" value="1"/>
</dbReference>
<feature type="chain" id="PRO_5045830549" description="beta-galactosidase" evidence="10">
    <location>
        <begin position="28"/>
        <end position="1496"/>
    </location>
</feature>
<dbReference type="InterPro" id="IPR013320">
    <property type="entry name" value="ConA-like_dom_sf"/>
</dbReference>
<evidence type="ECO:0000259" key="11">
    <source>
        <dbReference type="SMART" id="SM00560"/>
    </source>
</evidence>
<dbReference type="InterPro" id="IPR038637">
    <property type="entry name" value="NPCBM_sf"/>
</dbReference>
<dbReference type="Gene3D" id="2.60.120.260">
    <property type="entry name" value="Galactose-binding domain-like"/>
    <property type="match status" value="1"/>
</dbReference>
<sequence length="1496" mass="163278">MSLRRAALWTIAALPMFAMLPATAVPAAEPPPDVYQYVENPEIVGEGQQAPHAELRPYADAAAAVRAGKETPWTRSLDGKWRIQMADRPEDVPAGFHADGYDTSGWREVDVPHTWQTDGLDHPIFRNIPTEMWPDNPPKVPHDVNPTAAYVREFDVPKNWRDRETFLRFEGVTSAYFVWVNGKYVGYDQGGYLPAEFDVTPLLKAGRNTVALQVHRWSAGSHLEDYDQWRFAGIFRSVWMYSTPQVRVQDVTLKPKLDAQYGDAVLNAEIELAGQSAGYSVRATLHDPVGRKVATTTGNAIVNGKIQLSAPVSNPAKWSDETPNVYRVVVELIDPTGRVTHTTSQPTGFRTIEIKNKQLLVNGKRILIKGTNRAETDPNTGRHATTARMLEDVALMKQLNINAVRTSHYPSDPYFFDLADTRGIWIADEMEIETHHHDGCPNNCLAEKPEWQKAFLDRFIGMVERDKNHPSVFMWDTGNEAGLGKAHYSMAEWATANDPSRPLYHQSNGPDGDAPFAHVWGPRYPSPDGLEAMAKTTEKPIIMGEYAHASGNGFGNFNEFWNVVRRYPQVQGGFIWDWAEQNIYQPLKITPDASGNNIMAWFTGLPEQVEGKQGKGLYLSGLDDWVEVYRDRKFEEVSTGLTLDVWVKPDSWTGDFTMIAKGNRQYALKMADQNTLEFFVYGDGGWHTVQSAVPADWRGNWHRVSGTFDGHTLTLLLDGKEVGRTDWTGTVAGSSDPLNIGRNPEPQENPTTRPSHGTFDNVRIYHRALTDAELAADPKMTAVLALDFDEVETKGRYLTYGAGPGGVDGLVNPDRTLQPETRELALVHSPIRFTKAPGYGRVTVTNERAFTGTDDLQLRWSVREAKRTIASGRQPLDVAAGTTKTLQLPKLPANPDGLERWLDVQAVLLKATSWAPAGHVVSLGQFAVGGTQVRGVTSPEPSGKLAVRQSGSDTVVSGRDFSYTFNKTAGTLTSMKVRGRELLSRGPKLDAWRAPLYNEMWGEGGSWRNAGLDRLATTVSDFTVDQTTDAVTVTARSTAAAPGSSFQQTMIHTVTGNGEINVSHRADPQGKARTVPYLPRIGFSLKVPDILQQFTYYGRGPVENYSDRKDATPIGVYSSTVADQYFPYVQPQDQGNHSDVRWATLTDGKTGGLLVAGDLNVAVDQYDDADRALYPHALQRNQDGTTLHVSHAVTGVSETFHEPLPQYQVEGDREFAYSVLLRPLSPAEVRANGQPHDQVVCTPDATLVPSKQNVEAGETIDAVLTVTNPCRDNLSAVSAALRASDGWTVQPSVTTLGTIAPGQSAIAVVQVIRGAGTPRGLRPLTAEVSAQAAGVRHVSAQLIGAPEPPRGTVAVSALDFVSQQNGWGPVERNRSNGEQGDSDGLPITIGGTTYPSGLGVHAESTVELYLGGHCTSFTADIGVDDEVGDAGSVQFEVVTDGTSRYTSPTLTGADPATPITIDTTNATTLRLKVGAASNGNAHDHADWAAATLHCTS</sequence>
<evidence type="ECO:0000256" key="8">
    <source>
        <dbReference type="ARBA" id="ARBA00032230"/>
    </source>
</evidence>
<dbReference type="InterPro" id="IPR050347">
    <property type="entry name" value="Bact_Beta-galactosidase"/>
</dbReference>
<dbReference type="SUPFAM" id="SSF49303">
    <property type="entry name" value="beta-Galactosidase/glucuronidase domain"/>
    <property type="match status" value="2"/>
</dbReference>
<dbReference type="SMART" id="SM01038">
    <property type="entry name" value="Bgal_small_N"/>
    <property type="match status" value="1"/>
</dbReference>
<dbReference type="InterPro" id="IPR004199">
    <property type="entry name" value="B-gal_small/dom_5"/>
</dbReference>
<name>A0ABN2GX45_9ACTN</name>
<dbReference type="InterPro" id="IPR032312">
    <property type="entry name" value="LacZ_4"/>
</dbReference>
<dbReference type="InterPro" id="IPR011013">
    <property type="entry name" value="Gal_mutarotase_sf_dom"/>
</dbReference>
<keyword evidence="15" id="KW-1185">Reference proteome</keyword>
<dbReference type="PRINTS" id="PR00132">
    <property type="entry name" value="GLHYDRLASE2"/>
</dbReference>
<dbReference type="Pfam" id="PF00703">
    <property type="entry name" value="Glyco_hydro_2"/>
    <property type="match status" value="1"/>
</dbReference>
<dbReference type="Pfam" id="PF02837">
    <property type="entry name" value="Glyco_hydro_2_N"/>
    <property type="match status" value="1"/>
</dbReference>
<keyword evidence="7" id="KW-0326">Glycosidase</keyword>
<evidence type="ECO:0000259" key="12">
    <source>
        <dbReference type="SMART" id="SM00776"/>
    </source>
</evidence>
<evidence type="ECO:0000256" key="1">
    <source>
        <dbReference type="ARBA" id="ARBA00001412"/>
    </source>
</evidence>
<evidence type="ECO:0000313" key="14">
    <source>
        <dbReference type="EMBL" id="GAA1678295.1"/>
    </source>
</evidence>
<dbReference type="Gene3D" id="3.20.20.80">
    <property type="entry name" value="Glycosidases"/>
    <property type="match status" value="1"/>
</dbReference>
<dbReference type="Gene3D" id="2.70.98.10">
    <property type="match status" value="1"/>
</dbReference>
<dbReference type="InterPro" id="IPR013783">
    <property type="entry name" value="Ig-like_fold"/>
</dbReference>
<dbReference type="Gene3D" id="2.60.120.1060">
    <property type="entry name" value="NPCBM/NEW2 domain"/>
    <property type="match status" value="1"/>
</dbReference>
<dbReference type="InterPro" id="IPR014718">
    <property type="entry name" value="GH-type_carb-bd"/>
</dbReference>
<dbReference type="InterPro" id="IPR006558">
    <property type="entry name" value="LamG-like"/>
</dbReference>
<dbReference type="InterPro" id="IPR017853">
    <property type="entry name" value="GH"/>
</dbReference>
<dbReference type="InterPro" id="IPR006104">
    <property type="entry name" value="Glyco_hydro_2_N"/>
</dbReference>
<dbReference type="Gene3D" id="2.60.40.10">
    <property type="entry name" value="Immunoglobulins"/>
    <property type="match status" value="3"/>
</dbReference>
<evidence type="ECO:0000256" key="3">
    <source>
        <dbReference type="ARBA" id="ARBA00012756"/>
    </source>
</evidence>
<evidence type="ECO:0000256" key="6">
    <source>
        <dbReference type="ARBA" id="ARBA00023157"/>
    </source>
</evidence>
<evidence type="ECO:0000256" key="10">
    <source>
        <dbReference type="SAM" id="SignalP"/>
    </source>
</evidence>
<evidence type="ECO:0000256" key="4">
    <source>
        <dbReference type="ARBA" id="ARBA00022729"/>
    </source>
</evidence>
<feature type="domain" description="Beta galactosidase small chain/" evidence="13">
    <location>
        <begin position="955"/>
        <end position="1222"/>
    </location>
</feature>
<dbReference type="EMBL" id="BAAANF010000007">
    <property type="protein sequence ID" value="GAA1678295.1"/>
    <property type="molecule type" value="Genomic_DNA"/>
</dbReference>
<dbReference type="EC" id="3.2.1.23" evidence="3"/>
<keyword evidence="5 14" id="KW-0378">Hydrolase</keyword>
<dbReference type="Pfam" id="PF08305">
    <property type="entry name" value="NPCBM"/>
    <property type="match status" value="1"/>
</dbReference>
<evidence type="ECO:0000256" key="5">
    <source>
        <dbReference type="ARBA" id="ARBA00022801"/>
    </source>
</evidence>
<dbReference type="Pfam" id="PF16353">
    <property type="entry name" value="LacZ_4"/>
    <property type="match status" value="1"/>
</dbReference>
<keyword evidence="4 10" id="KW-0732">Signal</keyword>
<dbReference type="Pfam" id="PF10633">
    <property type="entry name" value="NPCBM_assoc"/>
    <property type="match status" value="1"/>
</dbReference>
<dbReference type="Pfam" id="PF02836">
    <property type="entry name" value="Glyco_hydro_2_C"/>
    <property type="match status" value="1"/>
</dbReference>
<dbReference type="SMART" id="SM00776">
    <property type="entry name" value="NPCBM"/>
    <property type="match status" value="1"/>
</dbReference>
<dbReference type="Gene3D" id="2.60.120.200">
    <property type="match status" value="1"/>
</dbReference>
<dbReference type="InterPro" id="IPR013222">
    <property type="entry name" value="Glyco_hyd_98_carb-bd"/>
</dbReference>
<dbReference type="GO" id="GO:0016787">
    <property type="term" value="F:hydrolase activity"/>
    <property type="evidence" value="ECO:0007669"/>
    <property type="project" value="UniProtKB-KW"/>
</dbReference>